<sequence length="40" mass="4461">MESKAYQNYHHDGEAAINQMINMEMFASSLIYPPVTAPCG</sequence>
<accession>A0A3B4ZNC5</accession>
<evidence type="ECO:0000313" key="1">
    <source>
        <dbReference type="Ensembl" id="ENSSPAP00000009735.1"/>
    </source>
</evidence>
<dbReference type="AlphaFoldDB" id="A0A3B4ZNC5"/>
<organism evidence="1">
    <name type="scientific">Stegastes partitus</name>
    <name type="common">bicolor damselfish</name>
    <dbReference type="NCBI Taxonomy" id="144197"/>
    <lineage>
        <taxon>Eukaryota</taxon>
        <taxon>Metazoa</taxon>
        <taxon>Chordata</taxon>
        <taxon>Craniata</taxon>
        <taxon>Vertebrata</taxon>
        <taxon>Euteleostomi</taxon>
        <taxon>Actinopterygii</taxon>
        <taxon>Neopterygii</taxon>
        <taxon>Teleostei</taxon>
        <taxon>Neoteleostei</taxon>
        <taxon>Acanthomorphata</taxon>
        <taxon>Ovalentaria</taxon>
        <taxon>Pomacentridae</taxon>
        <taxon>Stegastes</taxon>
    </lineage>
</organism>
<protein>
    <submittedName>
        <fullName evidence="1">Uncharacterized protein</fullName>
    </submittedName>
</protein>
<dbReference type="Ensembl" id="ENSSPAT00000009910.1">
    <property type="protein sequence ID" value="ENSSPAP00000009735.1"/>
    <property type="gene ID" value="ENSSPAG00000007423.1"/>
</dbReference>
<reference evidence="1" key="1">
    <citation type="submission" date="2023-09" db="UniProtKB">
        <authorList>
            <consortium name="Ensembl"/>
        </authorList>
    </citation>
    <scope>IDENTIFICATION</scope>
</reference>
<name>A0A3B4ZNC5_9TELE</name>
<proteinExistence type="predicted"/>
<dbReference type="GeneTree" id="ENSGT01030000238050"/>